<accession>A0A5C6C0C8</accession>
<organism evidence="1 2">
    <name type="scientific">Novipirellula galeiformis</name>
    <dbReference type="NCBI Taxonomy" id="2528004"/>
    <lineage>
        <taxon>Bacteria</taxon>
        <taxon>Pseudomonadati</taxon>
        <taxon>Planctomycetota</taxon>
        <taxon>Planctomycetia</taxon>
        <taxon>Pirellulales</taxon>
        <taxon>Pirellulaceae</taxon>
        <taxon>Novipirellula</taxon>
    </lineage>
</organism>
<evidence type="ECO:0000313" key="2">
    <source>
        <dbReference type="Proteomes" id="UP000316304"/>
    </source>
</evidence>
<dbReference type="Proteomes" id="UP000316304">
    <property type="component" value="Unassembled WGS sequence"/>
</dbReference>
<sequence>MIQIIAFLFAILLVVSIAVTVQGRRTISKMRRHCDLALENLIEAISREHLIVGHLLDALPKNFESARQIQLADAYEKSANALRELRLDTSNRATARILADEQCKLLVTSIQLQKKIQDDADVISRATIQGCVQGLSQAQEKAHAAMTSYNLAVVSMATHCELLIPSLVCRWTLRDACHRPLINWIPDGSSSSMGYDF</sequence>
<name>A0A5C6C0C8_9BACT</name>
<comment type="caution">
    <text evidence="1">The sequence shown here is derived from an EMBL/GenBank/DDBJ whole genome shotgun (WGS) entry which is preliminary data.</text>
</comment>
<gene>
    <name evidence="1" type="ORF">Pla52o_52310</name>
</gene>
<evidence type="ECO:0008006" key="3">
    <source>
        <dbReference type="Google" id="ProtNLM"/>
    </source>
</evidence>
<protein>
    <recommendedName>
        <fullName evidence="3">LemA family protein</fullName>
    </recommendedName>
</protein>
<reference evidence="1 2" key="1">
    <citation type="submission" date="2019-02" db="EMBL/GenBank/DDBJ databases">
        <title>Deep-cultivation of Planctomycetes and their phenomic and genomic characterization uncovers novel biology.</title>
        <authorList>
            <person name="Wiegand S."/>
            <person name="Jogler M."/>
            <person name="Boedeker C."/>
            <person name="Pinto D."/>
            <person name="Vollmers J."/>
            <person name="Rivas-Marin E."/>
            <person name="Kohn T."/>
            <person name="Peeters S.H."/>
            <person name="Heuer A."/>
            <person name="Rast P."/>
            <person name="Oberbeckmann S."/>
            <person name="Bunk B."/>
            <person name="Jeske O."/>
            <person name="Meyerdierks A."/>
            <person name="Storesund J.E."/>
            <person name="Kallscheuer N."/>
            <person name="Luecker S."/>
            <person name="Lage O.M."/>
            <person name="Pohl T."/>
            <person name="Merkel B.J."/>
            <person name="Hornburger P."/>
            <person name="Mueller R.-W."/>
            <person name="Bruemmer F."/>
            <person name="Labrenz M."/>
            <person name="Spormann A.M."/>
            <person name="Op Den Camp H."/>
            <person name="Overmann J."/>
            <person name="Amann R."/>
            <person name="Jetten M.S.M."/>
            <person name="Mascher T."/>
            <person name="Medema M.H."/>
            <person name="Devos D.P."/>
            <person name="Kaster A.-K."/>
            <person name="Ovreas L."/>
            <person name="Rohde M."/>
            <person name="Galperin M.Y."/>
            <person name="Jogler C."/>
        </authorList>
    </citation>
    <scope>NUCLEOTIDE SEQUENCE [LARGE SCALE GENOMIC DNA]</scope>
    <source>
        <strain evidence="1 2">Pla52o</strain>
    </source>
</reference>
<dbReference type="EMBL" id="SJPT01000012">
    <property type="protein sequence ID" value="TWU17427.1"/>
    <property type="molecule type" value="Genomic_DNA"/>
</dbReference>
<evidence type="ECO:0000313" key="1">
    <source>
        <dbReference type="EMBL" id="TWU17427.1"/>
    </source>
</evidence>
<keyword evidence="2" id="KW-1185">Reference proteome</keyword>
<dbReference type="AlphaFoldDB" id="A0A5C6C0C8"/>
<proteinExistence type="predicted"/>